<dbReference type="Proteomes" id="UP001189619">
    <property type="component" value="Chromosome"/>
</dbReference>
<dbReference type="AlphaFoldDB" id="A0AA48M8J2"/>
<sequence>MSEKNHEIIHDLTILYMKNSVKLADYSTPEDYARIYLENYYKIQKAFTESKSTIVADVFGKK</sequence>
<organism evidence="1 2">
    <name type="scientific">Brevibacillus aydinogluensis</name>
    <dbReference type="NCBI Taxonomy" id="927786"/>
    <lineage>
        <taxon>Bacteria</taxon>
        <taxon>Bacillati</taxon>
        <taxon>Bacillota</taxon>
        <taxon>Bacilli</taxon>
        <taxon>Bacillales</taxon>
        <taxon>Paenibacillaceae</taxon>
        <taxon>Brevibacillus</taxon>
    </lineage>
</organism>
<gene>
    <name evidence="1" type="ORF">BSPP4475_01405</name>
</gene>
<name>A0AA48M8J2_9BACL</name>
<dbReference type="KEGG" id="bayd:BSPP4475_01405"/>
<protein>
    <submittedName>
        <fullName evidence="1">Uncharacterized protein</fullName>
    </submittedName>
</protein>
<evidence type="ECO:0000313" key="1">
    <source>
        <dbReference type="EMBL" id="CAJ1000982.1"/>
    </source>
</evidence>
<reference evidence="1" key="1">
    <citation type="submission" date="2023-07" db="EMBL/GenBank/DDBJ databases">
        <authorList>
            <person name="Ivanov I."/>
            <person name="Teneva D."/>
            <person name="Stoikov I."/>
        </authorList>
    </citation>
    <scope>NUCLEOTIDE SEQUENCE</scope>
    <source>
        <strain evidence="1">4475</strain>
    </source>
</reference>
<accession>A0AA48M8J2</accession>
<dbReference type="EMBL" id="OY569118">
    <property type="protein sequence ID" value="CAJ1000982.1"/>
    <property type="molecule type" value="Genomic_DNA"/>
</dbReference>
<evidence type="ECO:0000313" key="2">
    <source>
        <dbReference type="Proteomes" id="UP001189619"/>
    </source>
</evidence>
<dbReference type="RefSeq" id="WP_304414935.1">
    <property type="nucleotide sequence ID" value="NZ_OY569118.1"/>
</dbReference>
<proteinExistence type="predicted"/>
<keyword evidence="2" id="KW-1185">Reference proteome</keyword>